<organism evidence="2">
    <name type="scientific">uncultured Caudovirales phage</name>
    <dbReference type="NCBI Taxonomy" id="2100421"/>
    <lineage>
        <taxon>Viruses</taxon>
        <taxon>Duplodnaviria</taxon>
        <taxon>Heunggongvirae</taxon>
        <taxon>Uroviricota</taxon>
        <taxon>Caudoviricetes</taxon>
        <taxon>Peduoviridae</taxon>
        <taxon>Maltschvirus</taxon>
        <taxon>Maltschvirus maltsch</taxon>
    </lineage>
</organism>
<sequence length="312" mass="32752">MATQPWLQFFISIWQRTGAAPGSNINELQISSTVFDGEDQPDLFPETLVNAIMVGSDENSVDQDQVAFQSAITASESDDAPIPDELFFKNLTLFVETDDVSIDDSTLKALIMSIENDDNVIPAVTHPGYVSGKFYSTWDGNVGATGAPAAVDTIYLYPFFVAEDVQISSLFIRVVTAGAGSSAKAGIWANRNGRPVGTPIVVDNTGVATSTTGVKVFSITATTLRKGWHWVGVKFTGTLPVCTNIVGTSVLMSSRIGATTDANSVSNGATNQISGQSFADAYANNMPDLTSSGLSDVVGAAAGIPVFGFGIP</sequence>
<evidence type="ECO:0000313" key="1">
    <source>
        <dbReference type="EMBL" id="CAB4142352.1"/>
    </source>
</evidence>
<accession>A0A6J5SDS9</accession>
<dbReference type="EMBL" id="LR797380">
    <property type="protein sequence ID" value="CAB4211970.1"/>
    <property type="molecule type" value="Genomic_DNA"/>
</dbReference>
<name>A0A6J5SDS9_9CAUD</name>
<dbReference type="EMBL" id="LR796419">
    <property type="protein sequence ID" value="CAB4142352.1"/>
    <property type="molecule type" value="Genomic_DNA"/>
</dbReference>
<gene>
    <name evidence="2" type="ORF">UFOVP1414_66</name>
    <name evidence="1" type="ORF">UFOVP442_11</name>
</gene>
<reference evidence="2" key="1">
    <citation type="submission" date="2020-05" db="EMBL/GenBank/DDBJ databases">
        <authorList>
            <person name="Chiriac C."/>
            <person name="Salcher M."/>
            <person name="Ghai R."/>
            <person name="Kavagutti S V."/>
        </authorList>
    </citation>
    <scope>NUCLEOTIDE SEQUENCE</scope>
</reference>
<protein>
    <submittedName>
        <fullName evidence="2">Uncharacterized protein</fullName>
    </submittedName>
</protein>
<evidence type="ECO:0000313" key="2">
    <source>
        <dbReference type="EMBL" id="CAB4211970.1"/>
    </source>
</evidence>
<proteinExistence type="predicted"/>